<feature type="domain" description="B30.2/SPRY" evidence="1">
    <location>
        <begin position="1"/>
        <end position="160"/>
    </location>
</feature>
<dbReference type="EMBL" id="KK746796">
    <property type="protein sequence ID" value="KFP40500.1"/>
    <property type="molecule type" value="Genomic_DNA"/>
</dbReference>
<evidence type="ECO:0000313" key="3">
    <source>
        <dbReference type="Proteomes" id="UP000053330"/>
    </source>
</evidence>
<dbReference type="Gene3D" id="2.60.120.920">
    <property type="match status" value="1"/>
</dbReference>
<dbReference type="Proteomes" id="UP000053330">
    <property type="component" value="Unassembled WGS sequence"/>
</dbReference>
<name>A0A091KMM0_9AVES</name>
<dbReference type="PROSITE" id="PS50188">
    <property type="entry name" value="B302_SPRY"/>
    <property type="match status" value="1"/>
</dbReference>
<dbReference type="CDD" id="cd13733">
    <property type="entry name" value="SPRY_PRY_C-I_1"/>
    <property type="match status" value="1"/>
</dbReference>
<dbReference type="InterPro" id="IPR003879">
    <property type="entry name" value="Butyrophylin_SPRY"/>
</dbReference>
<accession>A0A091KMM0</accession>
<proteinExistence type="predicted"/>
<dbReference type="PANTHER" id="PTHR24103">
    <property type="entry name" value="E3 UBIQUITIN-PROTEIN LIGASE TRIM"/>
    <property type="match status" value="1"/>
</dbReference>
<evidence type="ECO:0000259" key="1">
    <source>
        <dbReference type="PROSITE" id="PS50188"/>
    </source>
</evidence>
<dbReference type="AlphaFoldDB" id="A0A091KMM0"/>
<feature type="non-terminal residue" evidence="2">
    <location>
        <position position="1"/>
    </location>
</feature>
<keyword evidence="3" id="KW-1185">Reference proteome</keyword>
<dbReference type="SMART" id="SM00449">
    <property type="entry name" value="SPRY"/>
    <property type="match status" value="1"/>
</dbReference>
<dbReference type="InterPro" id="IPR050143">
    <property type="entry name" value="TRIM/RBCC"/>
</dbReference>
<dbReference type="InterPro" id="IPR001870">
    <property type="entry name" value="B30.2/SPRY"/>
</dbReference>
<gene>
    <name evidence="2" type="ORF">N324_06372</name>
</gene>
<evidence type="ECO:0000313" key="2">
    <source>
        <dbReference type="EMBL" id="KFP40500.1"/>
    </source>
</evidence>
<feature type="non-terminal residue" evidence="2">
    <location>
        <position position="160"/>
    </location>
</feature>
<organism evidence="2 3">
    <name type="scientific">Chlamydotis macqueenii</name>
    <name type="common">Macqueen's bustard</name>
    <dbReference type="NCBI Taxonomy" id="187382"/>
    <lineage>
        <taxon>Eukaryota</taxon>
        <taxon>Metazoa</taxon>
        <taxon>Chordata</taxon>
        <taxon>Craniata</taxon>
        <taxon>Vertebrata</taxon>
        <taxon>Euteleostomi</taxon>
        <taxon>Archelosauria</taxon>
        <taxon>Archosauria</taxon>
        <taxon>Dinosauria</taxon>
        <taxon>Saurischia</taxon>
        <taxon>Theropoda</taxon>
        <taxon>Coelurosauria</taxon>
        <taxon>Aves</taxon>
        <taxon>Neognathae</taxon>
        <taxon>Neoaves</taxon>
        <taxon>Otidimorphae</taxon>
        <taxon>Otidiformes</taxon>
        <taxon>Otididae</taxon>
        <taxon>Chlamydotis</taxon>
    </lineage>
</organism>
<dbReference type="InterPro" id="IPR006574">
    <property type="entry name" value="PRY"/>
</dbReference>
<reference evidence="2 3" key="1">
    <citation type="submission" date="2014-04" db="EMBL/GenBank/DDBJ databases">
        <title>Genome evolution of avian class.</title>
        <authorList>
            <person name="Zhang G."/>
            <person name="Li C."/>
        </authorList>
    </citation>
    <scope>NUCLEOTIDE SEQUENCE [LARGE SCALE GENOMIC DNA]</scope>
    <source>
        <strain evidence="2">BGI_N324</strain>
    </source>
</reference>
<dbReference type="FunFam" id="2.60.120.920:FF:000004">
    <property type="entry name" value="Butyrophilin subfamily 1 member A1"/>
    <property type="match status" value="1"/>
</dbReference>
<dbReference type="Pfam" id="PF13765">
    <property type="entry name" value="PRY"/>
    <property type="match status" value="1"/>
</dbReference>
<dbReference type="InterPro" id="IPR003877">
    <property type="entry name" value="SPRY_dom"/>
</dbReference>
<dbReference type="SUPFAM" id="SSF49899">
    <property type="entry name" value="Concanavalin A-like lectins/glucanases"/>
    <property type="match status" value="1"/>
</dbReference>
<dbReference type="SMART" id="SM00589">
    <property type="entry name" value="PRY"/>
    <property type="match status" value="1"/>
</dbReference>
<protein>
    <submittedName>
        <fullName evidence="2">Zinc-binding protein A33</fullName>
    </submittedName>
</protein>
<sequence length="160" mass="18058">PVDMTLDPASAHPSLLLSEDGRSVSHGVTRRDLPDHPERFDPYVFVLGSLRITSGRCYWEVEVGDKTEWDIGVCREAVKRKGKGPLSPPAGFWRMWLRNGDKYKVLLSHPITLSIRTKPSRVGIYLDYKGGEVTFYNATDHTHLYTYSGAFAGVLRPFFS</sequence>
<dbReference type="PRINTS" id="PR01407">
    <property type="entry name" value="BUTYPHLNCDUF"/>
</dbReference>
<dbReference type="InterPro" id="IPR013320">
    <property type="entry name" value="ConA-like_dom_sf"/>
</dbReference>
<dbReference type="Pfam" id="PF00622">
    <property type="entry name" value="SPRY"/>
    <property type="match status" value="1"/>
</dbReference>
<dbReference type="InterPro" id="IPR043136">
    <property type="entry name" value="B30.2/SPRY_sf"/>
</dbReference>